<organism evidence="2 3">
    <name type="scientific">Brachionus calyciflorus</name>
    <dbReference type="NCBI Taxonomy" id="104777"/>
    <lineage>
        <taxon>Eukaryota</taxon>
        <taxon>Metazoa</taxon>
        <taxon>Spiralia</taxon>
        <taxon>Gnathifera</taxon>
        <taxon>Rotifera</taxon>
        <taxon>Eurotatoria</taxon>
        <taxon>Monogononta</taxon>
        <taxon>Pseudotrocha</taxon>
        <taxon>Ploima</taxon>
        <taxon>Brachionidae</taxon>
        <taxon>Brachionus</taxon>
    </lineage>
</organism>
<proteinExistence type="predicted"/>
<evidence type="ECO:0000259" key="1">
    <source>
        <dbReference type="PROSITE" id="PS50802"/>
    </source>
</evidence>
<feature type="non-terminal residue" evidence="2">
    <location>
        <position position="1"/>
    </location>
</feature>
<dbReference type="AlphaFoldDB" id="A0A814T1D2"/>
<comment type="caution">
    <text evidence="2">The sequence shown here is derived from an EMBL/GenBank/DDBJ whole genome shotgun (WGS) entry which is preliminary data.</text>
</comment>
<keyword evidence="3" id="KW-1185">Reference proteome</keyword>
<gene>
    <name evidence="2" type="ORF">OXX778_LOCUS23319</name>
</gene>
<dbReference type="OrthoDB" id="10017659at2759"/>
<protein>
    <recommendedName>
        <fullName evidence="1">OTU domain-containing protein</fullName>
    </recommendedName>
</protein>
<dbReference type="EMBL" id="CAJNOC010012130">
    <property type="protein sequence ID" value="CAF1152032.1"/>
    <property type="molecule type" value="Genomic_DNA"/>
</dbReference>
<dbReference type="Proteomes" id="UP000663879">
    <property type="component" value="Unassembled WGS sequence"/>
</dbReference>
<evidence type="ECO:0000313" key="3">
    <source>
        <dbReference type="Proteomes" id="UP000663879"/>
    </source>
</evidence>
<dbReference type="InterPro" id="IPR003323">
    <property type="entry name" value="OTU_dom"/>
</dbReference>
<accession>A0A814T1D2</accession>
<feature type="domain" description="OTU" evidence="1">
    <location>
        <begin position="13"/>
        <end position="56"/>
    </location>
</feature>
<sequence>HNSVLQKWGCVIVTCLYTTGNGDCLYNAISLALYGDESLSKNIKLSMVFIFFECNV</sequence>
<reference evidence="2" key="1">
    <citation type="submission" date="2021-02" db="EMBL/GenBank/DDBJ databases">
        <authorList>
            <person name="Nowell W R."/>
        </authorList>
    </citation>
    <scope>NUCLEOTIDE SEQUENCE</scope>
    <source>
        <strain evidence="2">Ploen Becks lab</strain>
    </source>
</reference>
<name>A0A814T1D2_9BILA</name>
<evidence type="ECO:0000313" key="2">
    <source>
        <dbReference type="EMBL" id="CAF1152032.1"/>
    </source>
</evidence>
<dbReference type="PROSITE" id="PS50802">
    <property type="entry name" value="OTU"/>
    <property type="match status" value="1"/>
</dbReference>